<evidence type="ECO:0000256" key="1">
    <source>
        <dbReference type="SAM" id="MobiDB-lite"/>
    </source>
</evidence>
<gene>
    <name evidence="2" type="ORF">GALL_454230</name>
</gene>
<dbReference type="EMBL" id="MLJW01003064">
    <property type="protein sequence ID" value="OIQ72944.1"/>
    <property type="molecule type" value="Genomic_DNA"/>
</dbReference>
<dbReference type="AlphaFoldDB" id="A0A1J5PQ64"/>
<proteinExistence type="predicted"/>
<comment type="caution">
    <text evidence="2">The sequence shown here is derived from an EMBL/GenBank/DDBJ whole genome shotgun (WGS) entry which is preliminary data.</text>
</comment>
<reference evidence="2" key="1">
    <citation type="submission" date="2016-10" db="EMBL/GenBank/DDBJ databases">
        <title>Sequence of Gallionella enrichment culture.</title>
        <authorList>
            <person name="Poehlein A."/>
            <person name="Muehling M."/>
            <person name="Daniel R."/>
        </authorList>
    </citation>
    <scope>NUCLEOTIDE SEQUENCE</scope>
</reference>
<accession>A0A1J5PQ64</accession>
<sequence length="149" mass="16556">MDIHDKGTIGLFHVEMAAQGFQRRHLAELRLADGMRFEPEQAEQRRRDAIRAAAELRILVETSALDHLQQDAVGGNQACLAFHHHRQAGGILGARREFAVDQLQLSGIDIELRGRQIFWCQALADSDGCAGADQSGDRNRGLPPPQQLR</sequence>
<feature type="region of interest" description="Disordered" evidence="1">
    <location>
        <begin position="130"/>
        <end position="149"/>
    </location>
</feature>
<organism evidence="2">
    <name type="scientific">mine drainage metagenome</name>
    <dbReference type="NCBI Taxonomy" id="410659"/>
    <lineage>
        <taxon>unclassified sequences</taxon>
        <taxon>metagenomes</taxon>
        <taxon>ecological metagenomes</taxon>
    </lineage>
</organism>
<name>A0A1J5PQ64_9ZZZZ</name>
<protein>
    <submittedName>
        <fullName evidence="2">Uncharacterized protein</fullName>
    </submittedName>
</protein>
<evidence type="ECO:0000313" key="2">
    <source>
        <dbReference type="EMBL" id="OIQ72944.1"/>
    </source>
</evidence>